<dbReference type="Proteomes" id="UP001234581">
    <property type="component" value="Unassembled WGS sequence"/>
</dbReference>
<dbReference type="RefSeq" id="XP_058344752.1">
    <property type="nucleotide sequence ID" value="XM_058484491.1"/>
</dbReference>
<feature type="region of interest" description="Disordered" evidence="1">
    <location>
        <begin position="128"/>
        <end position="155"/>
    </location>
</feature>
<evidence type="ECO:0008006" key="4">
    <source>
        <dbReference type="Google" id="ProtNLM"/>
    </source>
</evidence>
<accession>A0AAD7XWM5</accession>
<reference evidence="2 3" key="1">
    <citation type="submission" date="2023-03" db="EMBL/GenBank/DDBJ databases">
        <title>Genome sequence of Lichtheimia ornata CBS 291.66.</title>
        <authorList>
            <person name="Mohabir J.T."/>
            <person name="Shea T.P."/>
            <person name="Kurbessoian T."/>
            <person name="Berby B."/>
            <person name="Fontaine J."/>
            <person name="Livny J."/>
            <person name="Gnirke A."/>
            <person name="Stajich J.E."/>
            <person name="Cuomo C.A."/>
        </authorList>
    </citation>
    <scope>NUCLEOTIDE SEQUENCE [LARGE SCALE GENOMIC DNA]</scope>
    <source>
        <strain evidence="2">CBS 291.66</strain>
    </source>
</reference>
<organism evidence="2 3">
    <name type="scientific">Lichtheimia ornata</name>
    <dbReference type="NCBI Taxonomy" id="688661"/>
    <lineage>
        <taxon>Eukaryota</taxon>
        <taxon>Fungi</taxon>
        <taxon>Fungi incertae sedis</taxon>
        <taxon>Mucoromycota</taxon>
        <taxon>Mucoromycotina</taxon>
        <taxon>Mucoromycetes</taxon>
        <taxon>Mucorales</taxon>
        <taxon>Lichtheimiaceae</taxon>
        <taxon>Lichtheimia</taxon>
    </lineage>
</organism>
<evidence type="ECO:0000256" key="1">
    <source>
        <dbReference type="SAM" id="MobiDB-lite"/>
    </source>
</evidence>
<comment type="caution">
    <text evidence="2">The sequence shown here is derived from an EMBL/GenBank/DDBJ whole genome shotgun (WGS) entry which is preliminary data.</text>
</comment>
<dbReference type="Pfam" id="PF06910">
    <property type="entry name" value="MEA1"/>
    <property type="match status" value="1"/>
</dbReference>
<sequence length="155" mass="17032">MNDSPSEDVVEDFARQLEQVCSITPVHQTTHQQGSESESESDNEIPFGYEQLAQEEDEGVSLTDEDEDDREPVIDLPQGPPTLSPLEKSEEVSEDTANTIKSIMSKIQLSDQAVPEWAKAIPESMWIPRLDDSSSGSNGSNSNHDIGSEQVKGDE</sequence>
<name>A0AAD7XWM5_9FUNG</name>
<feature type="region of interest" description="Disordered" evidence="1">
    <location>
        <begin position="25"/>
        <end position="96"/>
    </location>
</feature>
<evidence type="ECO:0000313" key="2">
    <source>
        <dbReference type="EMBL" id="KAJ8659839.1"/>
    </source>
</evidence>
<feature type="compositionally biased region" description="Acidic residues" evidence="1">
    <location>
        <begin position="53"/>
        <end position="70"/>
    </location>
</feature>
<feature type="compositionally biased region" description="Polar residues" evidence="1">
    <location>
        <begin position="25"/>
        <end position="36"/>
    </location>
</feature>
<proteinExistence type="predicted"/>
<feature type="compositionally biased region" description="Low complexity" evidence="1">
    <location>
        <begin position="133"/>
        <end position="145"/>
    </location>
</feature>
<dbReference type="EMBL" id="JARTCD010000016">
    <property type="protein sequence ID" value="KAJ8659839.1"/>
    <property type="molecule type" value="Genomic_DNA"/>
</dbReference>
<dbReference type="AlphaFoldDB" id="A0AAD7XWM5"/>
<keyword evidence="3" id="KW-1185">Reference proteome</keyword>
<evidence type="ECO:0000313" key="3">
    <source>
        <dbReference type="Proteomes" id="UP001234581"/>
    </source>
</evidence>
<dbReference type="GeneID" id="83211845"/>
<gene>
    <name evidence="2" type="ORF">O0I10_004432</name>
</gene>
<protein>
    <recommendedName>
        <fullName evidence="4">Male-enhanced antigen 1</fullName>
    </recommendedName>
</protein>